<dbReference type="PANTHER" id="PTHR46934">
    <property type="entry name" value="MYB_DNA-BIND_3 DOMAIN-CONTAINING PROTEIN-RELATED"/>
    <property type="match status" value="1"/>
</dbReference>
<evidence type="ECO:0000313" key="3">
    <source>
        <dbReference type="Proteomes" id="UP001341281"/>
    </source>
</evidence>
<feature type="compositionally biased region" description="Basic and acidic residues" evidence="1">
    <location>
        <begin position="141"/>
        <end position="152"/>
    </location>
</feature>
<organism evidence="2 3">
    <name type="scientific">Paspalum notatum var. saurae</name>
    <dbReference type="NCBI Taxonomy" id="547442"/>
    <lineage>
        <taxon>Eukaryota</taxon>
        <taxon>Viridiplantae</taxon>
        <taxon>Streptophyta</taxon>
        <taxon>Embryophyta</taxon>
        <taxon>Tracheophyta</taxon>
        <taxon>Spermatophyta</taxon>
        <taxon>Magnoliopsida</taxon>
        <taxon>Liliopsida</taxon>
        <taxon>Poales</taxon>
        <taxon>Poaceae</taxon>
        <taxon>PACMAD clade</taxon>
        <taxon>Panicoideae</taxon>
        <taxon>Andropogonodae</taxon>
        <taxon>Paspaleae</taxon>
        <taxon>Paspalinae</taxon>
        <taxon>Paspalum</taxon>
    </lineage>
</organism>
<gene>
    <name evidence="2" type="ORF">U9M48_042609</name>
</gene>
<reference evidence="2 3" key="1">
    <citation type="submission" date="2024-02" db="EMBL/GenBank/DDBJ databases">
        <title>High-quality chromosome-scale genome assembly of Pensacola bahiagrass (Paspalum notatum Flugge var. saurae).</title>
        <authorList>
            <person name="Vega J.M."/>
            <person name="Podio M."/>
            <person name="Orjuela J."/>
            <person name="Siena L.A."/>
            <person name="Pessino S.C."/>
            <person name="Combes M.C."/>
            <person name="Mariac C."/>
            <person name="Albertini E."/>
            <person name="Pupilli F."/>
            <person name="Ortiz J.P.A."/>
            <person name="Leblanc O."/>
        </authorList>
    </citation>
    <scope>NUCLEOTIDE SEQUENCE [LARGE SCALE GENOMIC DNA]</scope>
    <source>
        <strain evidence="2">R1</strain>
        <tissue evidence="2">Leaf</tissue>
    </source>
</reference>
<feature type="compositionally biased region" description="Pro residues" evidence="1">
    <location>
        <begin position="89"/>
        <end position="102"/>
    </location>
</feature>
<dbReference type="Proteomes" id="UP001341281">
    <property type="component" value="Chromosome 10"/>
</dbReference>
<evidence type="ECO:0000256" key="1">
    <source>
        <dbReference type="SAM" id="MobiDB-lite"/>
    </source>
</evidence>
<protein>
    <submittedName>
        <fullName evidence="2">Uncharacterized protein</fullName>
    </submittedName>
</protein>
<keyword evidence="3" id="KW-1185">Reference proteome</keyword>
<feature type="region of interest" description="Disordered" evidence="1">
    <location>
        <begin position="82"/>
        <end position="152"/>
    </location>
</feature>
<dbReference type="PANTHER" id="PTHR46934:SF8">
    <property type="entry name" value="OS06G0481800 PROTEIN"/>
    <property type="match status" value="1"/>
</dbReference>
<dbReference type="EMBL" id="CP144754">
    <property type="protein sequence ID" value="WVZ97044.1"/>
    <property type="molecule type" value="Genomic_DNA"/>
</dbReference>
<name>A0AAQ3UXG7_PASNO</name>
<evidence type="ECO:0000313" key="2">
    <source>
        <dbReference type="EMBL" id="WVZ97044.1"/>
    </source>
</evidence>
<sequence>MAKRAWPPGHVGWSPDHPKCTFGALTMWKGLQTISVTTSLIMHANKHKLVKMHTKKFRNKSFPLFEALGELYDGQIAEGTINFTSTQPSQPPITQPSQPPFTQPSVTQLDPPIVQSDDDDLAILNPPATTSVSKRGKRARTHDGKVDKRRQDRRVAVSEMMGRFLEMKEKQAEAEAEERARTNTNENDFSLPMCIAVVDGIEDLSKDEKIDAFDIFKDAQNRAIFMTAKDATRVKWLRKKIGTHQSKQAQMEIA</sequence>
<dbReference type="AlphaFoldDB" id="A0AAQ3UXG7"/>
<proteinExistence type="predicted"/>
<accession>A0AAQ3UXG7</accession>